<feature type="transmembrane region" description="Helical" evidence="6">
    <location>
        <begin position="53"/>
        <end position="76"/>
    </location>
</feature>
<evidence type="ECO:0000256" key="6">
    <source>
        <dbReference type="SAM" id="Phobius"/>
    </source>
</evidence>
<feature type="transmembrane region" description="Helical" evidence="6">
    <location>
        <begin position="96"/>
        <end position="122"/>
    </location>
</feature>
<keyword evidence="2 6" id="KW-0812">Transmembrane</keyword>
<evidence type="ECO:0000256" key="4">
    <source>
        <dbReference type="ARBA" id="ARBA00023136"/>
    </source>
</evidence>
<evidence type="ECO:0000256" key="2">
    <source>
        <dbReference type="ARBA" id="ARBA00022692"/>
    </source>
</evidence>
<comment type="caution">
    <text evidence="8">The sequence shown here is derived from an EMBL/GenBank/DDBJ whole genome shotgun (WGS) entry which is preliminary data.</text>
</comment>
<evidence type="ECO:0000313" key="8">
    <source>
        <dbReference type="EMBL" id="CAI4213879.1"/>
    </source>
</evidence>
<dbReference type="EMBL" id="CALLCH030000009">
    <property type="protein sequence ID" value="CAI4213879.1"/>
    <property type="molecule type" value="Genomic_DNA"/>
</dbReference>
<dbReference type="OrthoDB" id="5429740at2759"/>
<feature type="transmembrane region" description="Helical" evidence="6">
    <location>
        <begin position="134"/>
        <end position="155"/>
    </location>
</feature>
<evidence type="ECO:0000256" key="3">
    <source>
        <dbReference type="ARBA" id="ARBA00022989"/>
    </source>
</evidence>
<dbReference type="PANTHER" id="PTHR33048:SF155">
    <property type="entry name" value="INTEGRAL MEMBRANE PROTEIN"/>
    <property type="match status" value="1"/>
</dbReference>
<dbReference type="InterPro" id="IPR052337">
    <property type="entry name" value="SAT4-like"/>
</dbReference>
<comment type="subcellular location">
    <subcellularLocation>
        <location evidence="1">Membrane</location>
        <topology evidence="1">Multi-pass membrane protein</topology>
    </subcellularLocation>
</comment>
<dbReference type="GO" id="GO:0016020">
    <property type="term" value="C:membrane"/>
    <property type="evidence" value="ECO:0007669"/>
    <property type="project" value="UniProtKB-SubCell"/>
</dbReference>
<name>A0A9P1H0T5_9PEZI</name>
<dbReference type="InterPro" id="IPR049326">
    <property type="entry name" value="Rhodopsin_dom_fungi"/>
</dbReference>
<keyword evidence="4 6" id="KW-0472">Membrane</keyword>
<dbReference type="PANTHER" id="PTHR33048">
    <property type="entry name" value="PTH11-LIKE INTEGRAL MEMBRANE PROTEIN (AFU_ORTHOLOGUE AFUA_5G11245)"/>
    <property type="match status" value="1"/>
</dbReference>
<sequence length="307" mass="32952">MPPQTPEHELQEYYDEDNGPTILTVTVSVTSVALCFVVARMTSRYLALRKLSIDDYLVILSAVLSVAYICLTAAAIHFGGGKHAVALEPEDLSRSVLLINVAFVPGALSFTIPKFAVVILLTKILDPGPLHRRILLVISVGYGLTVVGLLVVNFVQCSPPAVQWGKAEGTCWSRQVITIYSLVVTGKLKEVEDFTCKYPDASTLQERAPGCATRTKDHIEANCVVIGACIPTLYPLLKKVFGSRVLGGTAPAASLPTLHVEEVPAPPERRRASVLAALHPAAVAAHIGLAVGLKRSRALRYPATLDL</sequence>
<evidence type="ECO:0000313" key="9">
    <source>
        <dbReference type="Proteomes" id="UP000838763"/>
    </source>
</evidence>
<protein>
    <recommendedName>
        <fullName evidence="7">Rhodopsin domain-containing protein</fullName>
    </recommendedName>
</protein>
<feature type="transmembrane region" description="Helical" evidence="6">
    <location>
        <begin position="20"/>
        <end position="41"/>
    </location>
</feature>
<organism evidence="8 9">
    <name type="scientific">Parascedosporium putredinis</name>
    <dbReference type="NCBI Taxonomy" id="1442378"/>
    <lineage>
        <taxon>Eukaryota</taxon>
        <taxon>Fungi</taxon>
        <taxon>Dikarya</taxon>
        <taxon>Ascomycota</taxon>
        <taxon>Pezizomycotina</taxon>
        <taxon>Sordariomycetes</taxon>
        <taxon>Hypocreomycetidae</taxon>
        <taxon>Microascales</taxon>
        <taxon>Microascaceae</taxon>
        <taxon>Parascedosporium</taxon>
    </lineage>
</organism>
<evidence type="ECO:0000256" key="1">
    <source>
        <dbReference type="ARBA" id="ARBA00004141"/>
    </source>
</evidence>
<dbReference type="Proteomes" id="UP000838763">
    <property type="component" value="Unassembled WGS sequence"/>
</dbReference>
<reference evidence="8" key="1">
    <citation type="submission" date="2022-11" db="EMBL/GenBank/DDBJ databases">
        <authorList>
            <person name="Scott C."/>
            <person name="Bruce N."/>
        </authorList>
    </citation>
    <scope>NUCLEOTIDE SEQUENCE</scope>
</reference>
<proteinExistence type="inferred from homology"/>
<comment type="similarity">
    <text evidence="5">Belongs to the SAT4 family.</text>
</comment>
<feature type="domain" description="Rhodopsin" evidence="7">
    <location>
        <begin position="39"/>
        <end position="179"/>
    </location>
</feature>
<dbReference type="AlphaFoldDB" id="A0A9P1H0T5"/>
<evidence type="ECO:0000259" key="7">
    <source>
        <dbReference type="Pfam" id="PF20684"/>
    </source>
</evidence>
<accession>A0A9P1H0T5</accession>
<keyword evidence="9" id="KW-1185">Reference proteome</keyword>
<gene>
    <name evidence="8" type="ORF">PPNO1_LOCUS3623</name>
</gene>
<keyword evidence="3 6" id="KW-1133">Transmembrane helix</keyword>
<evidence type="ECO:0000256" key="5">
    <source>
        <dbReference type="ARBA" id="ARBA00038359"/>
    </source>
</evidence>
<dbReference type="Pfam" id="PF20684">
    <property type="entry name" value="Fung_rhodopsin"/>
    <property type="match status" value="1"/>
</dbReference>